<accession>A0AC61KZF2</accession>
<gene>
    <name evidence="1" type="ORF">C4B59_14085</name>
</gene>
<protein>
    <submittedName>
        <fullName evidence="1">Uncharacterized protein</fullName>
    </submittedName>
</protein>
<dbReference type="Proteomes" id="UP000248329">
    <property type="component" value="Unassembled WGS sequence"/>
</dbReference>
<organism evidence="1 2">
    <name type="scientific">Candidatus Methanogaster sp</name>
    <dbReference type="NCBI Taxonomy" id="3386292"/>
    <lineage>
        <taxon>Archaea</taxon>
        <taxon>Methanobacteriati</taxon>
        <taxon>Methanobacteriota</taxon>
        <taxon>Stenosarchaea group</taxon>
        <taxon>Methanomicrobia</taxon>
        <taxon>Methanosarcinales</taxon>
        <taxon>ANME-2 cluster</taxon>
        <taxon>Candidatus Methanogasteraceae</taxon>
        <taxon>Candidatus Methanogaster</taxon>
    </lineage>
</organism>
<sequence>MSHFTIKTLTARHYEVIVPRKIQDEVKKRLKNRELINRFYKKLQKLETEPSVYGKPLRKPL</sequence>
<name>A0AC61KZF2_9EURY</name>
<evidence type="ECO:0000313" key="1">
    <source>
        <dbReference type="EMBL" id="PXF57969.1"/>
    </source>
</evidence>
<evidence type="ECO:0000313" key="2">
    <source>
        <dbReference type="Proteomes" id="UP000248329"/>
    </source>
</evidence>
<proteinExistence type="predicted"/>
<dbReference type="EMBL" id="PQXF01000044">
    <property type="protein sequence ID" value="PXF57969.1"/>
    <property type="molecule type" value="Genomic_DNA"/>
</dbReference>
<reference evidence="1" key="1">
    <citation type="submission" date="2018-01" db="EMBL/GenBank/DDBJ databases">
        <authorList>
            <person name="Krukenberg V."/>
        </authorList>
    </citation>
    <scope>NUCLEOTIDE SEQUENCE</scope>
    <source>
        <strain evidence="1">E20ANME2</strain>
    </source>
</reference>
<comment type="caution">
    <text evidence="1">The sequence shown here is derived from an EMBL/GenBank/DDBJ whole genome shotgun (WGS) entry which is preliminary data.</text>
</comment>